<reference evidence="3 4" key="1">
    <citation type="submission" date="2016-05" db="EMBL/GenBank/DDBJ databases">
        <title>Draft Genome Sequence of Algibacter sp. Strain SK-16 Isolated from the Surface Water of Aburatsubo Inlet.</title>
        <authorList>
            <person name="Wong S.-K."/>
            <person name="Yoshizawa S."/>
            <person name="Nakajima Y."/>
            <person name="Ogura Y."/>
            <person name="Tetsuya H."/>
            <person name="Hamasaki K."/>
        </authorList>
    </citation>
    <scope>NUCLEOTIDE SEQUENCE [LARGE SCALE GENOMIC DNA]</scope>
    <source>
        <strain evidence="3 4">SK-16</strain>
    </source>
</reference>
<dbReference type="RefSeq" id="WP_069830939.1">
    <property type="nucleotide sequence ID" value="NZ_MDJD01000049.1"/>
</dbReference>
<dbReference type="InterPro" id="IPR026444">
    <property type="entry name" value="Secre_tail"/>
</dbReference>
<evidence type="ECO:0000313" key="3">
    <source>
        <dbReference type="EMBL" id="OEK06049.1"/>
    </source>
</evidence>
<gene>
    <name evidence="3" type="ORF">A8C32_18615</name>
</gene>
<dbReference type="STRING" id="1849968.A8C32_18615"/>
<feature type="domain" description="Secretion system C-terminal sorting" evidence="2">
    <location>
        <begin position="439"/>
        <end position="504"/>
    </location>
</feature>
<comment type="caution">
    <text evidence="3">The sequence shown here is derived from an EMBL/GenBank/DDBJ whole genome shotgun (WGS) entry which is preliminary data.</text>
</comment>
<evidence type="ECO:0000313" key="4">
    <source>
        <dbReference type="Proteomes" id="UP000095713"/>
    </source>
</evidence>
<dbReference type="InterPro" id="IPR011043">
    <property type="entry name" value="Gal_Oxase/kelch_b-propeller"/>
</dbReference>
<dbReference type="NCBIfam" id="TIGR04183">
    <property type="entry name" value="Por_Secre_tail"/>
    <property type="match status" value="1"/>
</dbReference>
<dbReference type="EMBL" id="MDJD01000049">
    <property type="protein sequence ID" value="OEK06049.1"/>
    <property type="molecule type" value="Genomic_DNA"/>
</dbReference>
<evidence type="ECO:0000259" key="2">
    <source>
        <dbReference type="Pfam" id="PF18962"/>
    </source>
</evidence>
<dbReference type="InterPro" id="IPR013519">
    <property type="entry name" value="Int_alpha_beta-p"/>
</dbReference>
<organism evidence="3 4">
    <name type="scientific">Flavivirga aquatica</name>
    <dbReference type="NCBI Taxonomy" id="1849968"/>
    <lineage>
        <taxon>Bacteria</taxon>
        <taxon>Pseudomonadati</taxon>
        <taxon>Bacteroidota</taxon>
        <taxon>Flavobacteriia</taxon>
        <taxon>Flavobacteriales</taxon>
        <taxon>Flavobacteriaceae</taxon>
        <taxon>Flavivirga</taxon>
    </lineage>
</organism>
<proteinExistence type="predicted"/>
<evidence type="ECO:0000256" key="1">
    <source>
        <dbReference type="ARBA" id="ARBA00022729"/>
    </source>
</evidence>
<dbReference type="InterPro" id="IPR015915">
    <property type="entry name" value="Kelch-typ_b-propeller"/>
</dbReference>
<dbReference type="Proteomes" id="UP000095713">
    <property type="component" value="Unassembled WGS sequence"/>
</dbReference>
<dbReference type="PANTHER" id="PTHR36220">
    <property type="entry name" value="UNNAMED PRODUCT"/>
    <property type="match status" value="1"/>
</dbReference>
<sequence>MKSQNTSIVFLFTMCFITFINYAQVQIGTNLYGNDVNEQFGYSVALSNNGNVLAVSGIGLKNDTGLSSGGVRIYQNNSGTWTPIGSDIQGESENEANGFKIALTGDGNTIIIGSPGYTQTNGLETGRVRVFNNQSGNWVQVGQDILGKNAGDAFGLHVDISEDGRIISLGSIFDDEIAENAGSVKVYEIIGNDWIQLGQSIDGISADDRTSNHSLSSNGDVLAVTSNGNNGEEIGIVRVYELDLLFNEWTQIGQTLIGETKSSSFGANGMDLSEDGMILAIAAPFANTNAVGVTRVLEFNRSLAEWEQIGSDIVGDIGVGTLGNGFGLSLSSNGQKLAVGIPGDASDNDLFNFSRGSIARIYENQSNNWVQIGEDMLSDNIKDHFGWSIALSDNDIVAIGGFSSDFNGVDSGVVSVYDVSPSTLNIVDFNTSVINIDAYPNPVSNILNIKLDNQTILSSIDLYNSMGQQIATFDRNKIDVSGFSKGLYFVKISTNQGNTTKRVIFK</sequence>
<name>A0A1E5T3U2_9FLAO</name>
<keyword evidence="1" id="KW-0732">Signal</keyword>
<dbReference type="Gene3D" id="2.120.10.80">
    <property type="entry name" value="Kelch-type beta propeller"/>
    <property type="match status" value="1"/>
</dbReference>
<dbReference type="PANTHER" id="PTHR36220:SF1">
    <property type="entry name" value="GAMMA TUBULIN COMPLEX COMPONENT C-TERMINAL DOMAIN-CONTAINING PROTEIN"/>
    <property type="match status" value="1"/>
</dbReference>
<protein>
    <recommendedName>
        <fullName evidence="2">Secretion system C-terminal sorting domain-containing protein</fullName>
    </recommendedName>
</protein>
<dbReference type="PROSITE" id="PS51470">
    <property type="entry name" value="FG_GAP"/>
    <property type="match status" value="1"/>
</dbReference>
<dbReference type="AlphaFoldDB" id="A0A1E5T3U2"/>
<dbReference type="Pfam" id="PF18962">
    <property type="entry name" value="Por_Secre_tail"/>
    <property type="match status" value="1"/>
</dbReference>
<dbReference type="OrthoDB" id="976756at2"/>
<accession>A0A1E5T3U2</accession>
<keyword evidence="4" id="KW-1185">Reference proteome</keyword>
<dbReference type="SUPFAM" id="SSF50965">
    <property type="entry name" value="Galactose oxidase, central domain"/>
    <property type="match status" value="2"/>
</dbReference>